<reference evidence="1" key="3">
    <citation type="submission" date="2022-06" db="UniProtKB">
        <authorList>
            <consortium name="EnsemblPlants"/>
        </authorList>
    </citation>
    <scope>IDENTIFICATION</scope>
</reference>
<dbReference type="EnsemblPlants" id="TuG1812G0700000340.01.T01">
    <property type="protein sequence ID" value="TuG1812G0700000340.01.T01"/>
    <property type="gene ID" value="TuG1812G0700000340.01"/>
</dbReference>
<keyword evidence="2" id="KW-1185">Reference proteome</keyword>
<reference evidence="2" key="1">
    <citation type="journal article" date="2013" name="Nature">
        <title>Draft genome of the wheat A-genome progenitor Triticum urartu.</title>
        <authorList>
            <person name="Ling H.Q."/>
            <person name="Zhao S."/>
            <person name="Liu D."/>
            <person name="Wang J."/>
            <person name="Sun H."/>
            <person name="Zhang C."/>
            <person name="Fan H."/>
            <person name="Li D."/>
            <person name="Dong L."/>
            <person name="Tao Y."/>
            <person name="Gao C."/>
            <person name="Wu H."/>
            <person name="Li Y."/>
            <person name="Cui Y."/>
            <person name="Guo X."/>
            <person name="Zheng S."/>
            <person name="Wang B."/>
            <person name="Yu K."/>
            <person name="Liang Q."/>
            <person name="Yang W."/>
            <person name="Lou X."/>
            <person name="Chen J."/>
            <person name="Feng M."/>
            <person name="Jian J."/>
            <person name="Zhang X."/>
            <person name="Luo G."/>
            <person name="Jiang Y."/>
            <person name="Liu J."/>
            <person name="Wang Z."/>
            <person name="Sha Y."/>
            <person name="Zhang B."/>
            <person name="Wu H."/>
            <person name="Tang D."/>
            <person name="Shen Q."/>
            <person name="Xue P."/>
            <person name="Zou S."/>
            <person name="Wang X."/>
            <person name="Liu X."/>
            <person name="Wang F."/>
            <person name="Yang Y."/>
            <person name="An X."/>
            <person name="Dong Z."/>
            <person name="Zhang K."/>
            <person name="Zhang X."/>
            <person name="Luo M.C."/>
            <person name="Dvorak J."/>
            <person name="Tong Y."/>
            <person name="Wang J."/>
            <person name="Yang H."/>
            <person name="Li Z."/>
            <person name="Wang D."/>
            <person name="Zhang A."/>
            <person name="Wang J."/>
        </authorList>
    </citation>
    <scope>NUCLEOTIDE SEQUENCE</scope>
    <source>
        <strain evidence="2">cv. G1812</strain>
    </source>
</reference>
<accession>A0A8R7UYK8</accession>
<dbReference type="AlphaFoldDB" id="A0A8R7UYK8"/>
<evidence type="ECO:0000313" key="2">
    <source>
        <dbReference type="Proteomes" id="UP000015106"/>
    </source>
</evidence>
<organism evidence="1 2">
    <name type="scientific">Triticum urartu</name>
    <name type="common">Red wild einkorn</name>
    <name type="synonym">Crithodium urartu</name>
    <dbReference type="NCBI Taxonomy" id="4572"/>
    <lineage>
        <taxon>Eukaryota</taxon>
        <taxon>Viridiplantae</taxon>
        <taxon>Streptophyta</taxon>
        <taxon>Embryophyta</taxon>
        <taxon>Tracheophyta</taxon>
        <taxon>Spermatophyta</taxon>
        <taxon>Magnoliopsida</taxon>
        <taxon>Liliopsida</taxon>
        <taxon>Poales</taxon>
        <taxon>Poaceae</taxon>
        <taxon>BOP clade</taxon>
        <taxon>Pooideae</taxon>
        <taxon>Triticodae</taxon>
        <taxon>Triticeae</taxon>
        <taxon>Triticinae</taxon>
        <taxon>Triticum</taxon>
    </lineage>
</organism>
<name>A0A8R7UYK8_TRIUA</name>
<sequence length="136" mass="14545">MAPSPLSVSSTNPSPPSSRRVRRTAVAAAGAALATLLLLAAAAAVWRPAYLPAALLRRPPLAAARFYSFDLVREYPHDPAAFTQVPTLRSVPSRSGSLPDRFLRSRGLFLAGPPVRGKRHSLRVHWPLPPVVGPEG</sequence>
<dbReference type="Gramene" id="TuG1812G0700000340.01.T01">
    <property type="protein sequence ID" value="TuG1812G0700000340.01.T01"/>
    <property type="gene ID" value="TuG1812G0700000340.01"/>
</dbReference>
<reference evidence="1" key="2">
    <citation type="submission" date="2018-03" db="EMBL/GenBank/DDBJ databases">
        <title>The Triticum urartu genome reveals the dynamic nature of wheat genome evolution.</title>
        <authorList>
            <person name="Ling H."/>
            <person name="Ma B."/>
            <person name="Shi X."/>
            <person name="Liu H."/>
            <person name="Dong L."/>
            <person name="Sun H."/>
            <person name="Cao Y."/>
            <person name="Gao Q."/>
            <person name="Zheng S."/>
            <person name="Li Y."/>
            <person name="Yu Y."/>
            <person name="Du H."/>
            <person name="Qi M."/>
            <person name="Li Y."/>
            <person name="Yu H."/>
            <person name="Cui Y."/>
            <person name="Wang N."/>
            <person name="Chen C."/>
            <person name="Wu H."/>
            <person name="Zhao Y."/>
            <person name="Zhang J."/>
            <person name="Li Y."/>
            <person name="Zhou W."/>
            <person name="Zhang B."/>
            <person name="Hu W."/>
            <person name="Eijk M."/>
            <person name="Tang J."/>
            <person name="Witsenboer H."/>
            <person name="Zhao S."/>
            <person name="Li Z."/>
            <person name="Zhang A."/>
            <person name="Wang D."/>
            <person name="Liang C."/>
        </authorList>
    </citation>
    <scope>NUCLEOTIDE SEQUENCE [LARGE SCALE GENOMIC DNA]</scope>
    <source>
        <strain evidence="1">cv. G1812</strain>
    </source>
</reference>
<evidence type="ECO:0000313" key="1">
    <source>
        <dbReference type="EnsemblPlants" id="TuG1812G0700000340.01.T01"/>
    </source>
</evidence>
<dbReference type="Proteomes" id="UP000015106">
    <property type="component" value="Chromosome 7"/>
</dbReference>
<protein>
    <submittedName>
        <fullName evidence="1">Uncharacterized protein</fullName>
    </submittedName>
</protein>
<proteinExistence type="predicted"/>